<evidence type="ECO:0000256" key="1">
    <source>
        <dbReference type="SAM" id="MobiDB-lite"/>
    </source>
</evidence>
<dbReference type="EMBL" id="JAFJYH010000151">
    <property type="protein sequence ID" value="KAG4417545.1"/>
    <property type="molecule type" value="Genomic_DNA"/>
</dbReference>
<dbReference type="Proteomes" id="UP000664132">
    <property type="component" value="Unassembled WGS sequence"/>
</dbReference>
<accession>A0A8H7TE94</accession>
<comment type="caution">
    <text evidence="2">The sequence shown here is derived from an EMBL/GenBank/DDBJ whole genome shotgun (WGS) entry which is preliminary data.</text>
</comment>
<dbReference type="PANTHER" id="PTHR47668:SF1">
    <property type="entry name" value="DIENELACTONE HYDROLASE DOMAIN-CONTAINING PROTEIN-RELATED"/>
    <property type="match status" value="1"/>
</dbReference>
<gene>
    <name evidence="2" type="ORF">IFR04_009275</name>
</gene>
<protein>
    <submittedName>
        <fullName evidence="2">Uncharacterized protein</fullName>
    </submittedName>
</protein>
<dbReference type="OrthoDB" id="2147163at2759"/>
<dbReference type="AlphaFoldDB" id="A0A8H7TE94"/>
<evidence type="ECO:0000313" key="2">
    <source>
        <dbReference type="EMBL" id="KAG4417545.1"/>
    </source>
</evidence>
<feature type="region of interest" description="Disordered" evidence="1">
    <location>
        <begin position="1"/>
        <end position="21"/>
    </location>
</feature>
<sequence length="65" mass="7241">MTSKDEVAADVQNFGENPEGPKVVTTFDKQIHAFMAARGDLENSAVLEDYRKGYQTILEFLGSFL</sequence>
<name>A0A8H7TE94_9HELO</name>
<proteinExistence type="predicted"/>
<dbReference type="PANTHER" id="PTHR47668">
    <property type="entry name" value="DIENELACTONE HYDROLASE FAMILY PROTEIN (AFU_ORTHOLOGUE AFUA_6G01940)"/>
    <property type="match status" value="1"/>
</dbReference>
<keyword evidence="3" id="KW-1185">Reference proteome</keyword>
<organism evidence="2 3">
    <name type="scientific">Cadophora malorum</name>
    <dbReference type="NCBI Taxonomy" id="108018"/>
    <lineage>
        <taxon>Eukaryota</taxon>
        <taxon>Fungi</taxon>
        <taxon>Dikarya</taxon>
        <taxon>Ascomycota</taxon>
        <taxon>Pezizomycotina</taxon>
        <taxon>Leotiomycetes</taxon>
        <taxon>Helotiales</taxon>
        <taxon>Ploettnerulaceae</taxon>
        <taxon>Cadophora</taxon>
    </lineage>
</organism>
<reference evidence="2" key="1">
    <citation type="submission" date="2021-02" db="EMBL/GenBank/DDBJ databases">
        <title>Genome sequence Cadophora malorum strain M34.</title>
        <authorList>
            <person name="Stefanovic E."/>
            <person name="Vu D."/>
            <person name="Scully C."/>
            <person name="Dijksterhuis J."/>
            <person name="Roader J."/>
            <person name="Houbraken J."/>
        </authorList>
    </citation>
    <scope>NUCLEOTIDE SEQUENCE</scope>
    <source>
        <strain evidence="2">M34</strain>
    </source>
</reference>
<evidence type="ECO:0000313" key="3">
    <source>
        <dbReference type="Proteomes" id="UP000664132"/>
    </source>
</evidence>